<dbReference type="SUPFAM" id="SSF74788">
    <property type="entry name" value="Cullin repeat-like"/>
    <property type="match status" value="1"/>
</dbReference>
<protein>
    <recommendedName>
        <fullName evidence="3">Exocyst subunit Exo70 family protein</fullName>
    </recommendedName>
</protein>
<dbReference type="PANTHER" id="PTHR12542">
    <property type="entry name" value="EXOCYST COMPLEX PROTEIN EXO70"/>
    <property type="match status" value="1"/>
</dbReference>
<dbReference type="PANTHER" id="PTHR12542:SF26">
    <property type="entry name" value="EXOCYST SUBUNIT EXO70 FAMILY PROTEIN"/>
    <property type="match status" value="1"/>
</dbReference>
<evidence type="ECO:0000256" key="3">
    <source>
        <dbReference type="RuleBase" id="RU365026"/>
    </source>
</evidence>
<dbReference type="Gene3D" id="1.20.1280.170">
    <property type="entry name" value="Exocyst complex component Exo70"/>
    <property type="match status" value="1"/>
</dbReference>
<dbReference type="Proteomes" id="UP001630127">
    <property type="component" value="Unassembled WGS sequence"/>
</dbReference>
<dbReference type="GO" id="GO:0015031">
    <property type="term" value="P:protein transport"/>
    <property type="evidence" value="ECO:0007669"/>
    <property type="project" value="UniProtKB-KW"/>
</dbReference>
<comment type="caution">
    <text evidence="5">The sequence shown here is derived from an EMBL/GenBank/DDBJ whole genome shotgun (WGS) entry which is preliminary data.</text>
</comment>
<proteinExistence type="inferred from homology"/>
<evidence type="ECO:0000313" key="5">
    <source>
        <dbReference type="EMBL" id="KAL3523759.1"/>
    </source>
</evidence>
<dbReference type="InterPro" id="IPR004140">
    <property type="entry name" value="Exo70"/>
</dbReference>
<accession>A0ABD2ZXE1</accession>
<comment type="similarity">
    <text evidence="1 3">Belongs to the EXO70 family.</text>
</comment>
<dbReference type="InterPro" id="IPR016159">
    <property type="entry name" value="Cullin_repeat-like_dom_sf"/>
</dbReference>
<dbReference type="InterPro" id="IPR046364">
    <property type="entry name" value="Exo70_C"/>
</dbReference>
<evidence type="ECO:0000256" key="1">
    <source>
        <dbReference type="ARBA" id="ARBA00006756"/>
    </source>
</evidence>
<dbReference type="GO" id="GO:0006887">
    <property type="term" value="P:exocytosis"/>
    <property type="evidence" value="ECO:0007669"/>
    <property type="project" value="UniProtKB-KW"/>
</dbReference>
<name>A0ABD2ZXE1_9GENT</name>
<dbReference type="EMBL" id="JBJUIK010000007">
    <property type="protein sequence ID" value="KAL3523759.1"/>
    <property type="molecule type" value="Genomic_DNA"/>
</dbReference>
<keyword evidence="2 3" id="KW-0813">Transport</keyword>
<evidence type="ECO:0000259" key="4">
    <source>
        <dbReference type="Pfam" id="PF03081"/>
    </source>
</evidence>
<comment type="function">
    <text evidence="3">Component of the exocyst complex.</text>
</comment>
<evidence type="ECO:0000313" key="6">
    <source>
        <dbReference type="Proteomes" id="UP001630127"/>
    </source>
</evidence>
<dbReference type="Pfam" id="PF20669">
    <property type="entry name" value="Exo70_N"/>
    <property type="match status" value="1"/>
</dbReference>
<organism evidence="5 6">
    <name type="scientific">Cinchona calisaya</name>
    <dbReference type="NCBI Taxonomy" id="153742"/>
    <lineage>
        <taxon>Eukaryota</taxon>
        <taxon>Viridiplantae</taxon>
        <taxon>Streptophyta</taxon>
        <taxon>Embryophyta</taxon>
        <taxon>Tracheophyta</taxon>
        <taxon>Spermatophyta</taxon>
        <taxon>Magnoliopsida</taxon>
        <taxon>eudicotyledons</taxon>
        <taxon>Gunneridae</taxon>
        <taxon>Pentapetalae</taxon>
        <taxon>asterids</taxon>
        <taxon>lamiids</taxon>
        <taxon>Gentianales</taxon>
        <taxon>Rubiaceae</taxon>
        <taxon>Cinchonoideae</taxon>
        <taxon>Cinchoneae</taxon>
        <taxon>Cinchona</taxon>
    </lineage>
</organism>
<dbReference type="Pfam" id="PF03081">
    <property type="entry name" value="Exo70_C"/>
    <property type="match status" value="1"/>
</dbReference>
<keyword evidence="3" id="KW-0268">Exocytosis</keyword>
<gene>
    <name evidence="5" type="ORF">ACH5RR_016593</name>
</gene>
<feature type="domain" description="Exocyst complex subunit Exo70 C-terminal" evidence="4">
    <location>
        <begin position="262"/>
        <end position="623"/>
    </location>
</feature>
<reference evidence="5 6" key="1">
    <citation type="submission" date="2024-11" db="EMBL/GenBank/DDBJ databases">
        <title>A near-complete genome assembly of Cinchona calisaya.</title>
        <authorList>
            <person name="Lian D.C."/>
            <person name="Zhao X.W."/>
            <person name="Wei L."/>
        </authorList>
    </citation>
    <scope>NUCLEOTIDE SEQUENCE [LARGE SCALE GENOMIC DNA]</scope>
    <source>
        <tissue evidence="5">Nenye</tissue>
    </source>
</reference>
<dbReference type="AlphaFoldDB" id="A0ABD2ZXE1"/>
<evidence type="ECO:0000256" key="2">
    <source>
        <dbReference type="ARBA" id="ARBA00022448"/>
    </source>
</evidence>
<sequence>MAIVEIPRRQTTLTITPRRAIASSIFSLSNSTSTTISSFSNHLPSLIKPSHTMSESMMDENIENAEAMITKWDVKGSSTFDKFTSLFHENRKEAKEFIKCVKDLRRAMHFLVSQRTGSAKLVRAQNLMKMFMERLEKEFYQILSANREYLDPESVSSRSTRISESFSSTTSNDENDYSSDHEIQRAGEKISEVERLSVLAMSDLRLIADCMISTGYGKECLNIYKLIRKSIVDEGLYCLGIKRYSSSQINKLNPNSLEHQIKAWLSAIKIAVKTLLHGERILCDHVFSSSETIRESCFADIAKEGTTNLFRFPEFVAKSKRWPEKIYLLMDLYEAISDLLPDTESIFSFKSVSSVKFQALSSLQKLGDSVWTILSEFEASIQKNSSRIPVPGGAIHPLTTSVLNYVSSLANYSGVLSDIIPGSTSSTQLPFPESYFESPTANEMPTSAVSVRLAWIILVLLCKLDTKARFYNDIALSYLFLANNLQFVGERVRTTNLKCLLGDDWVAKIDRKVKSHAANYELIAWNNVFSCLPVKSQEQMSPETVRAYFRQFIAALDEVYRKQMSWVVPNGKFRDDIKVSIARKLVPVYREFYSTHIETVKGDRNLEVLVRFSPDNLGNYLSDILHGTAESESSSSSQSSSRASRCLL</sequence>
<keyword evidence="3" id="KW-0653">Protein transport</keyword>
<keyword evidence="6" id="KW-1185">Reference proteome</keyword>